<organism evidence="1 2">
    <name type="scientific">Flavivirga jejuensis</name>
    <dbReference type="NCBI Taxonomy" id="870487"/>
    <lineage>
        <taxon>Bacteria</taxon>
        <taxon>Pseudomonadati</taxon>
        <taxon>Bacteroidota</taxon>
        <taxon>Flavobacteriia</taxon>
        <taxon>Flavobacteriales</taxon>
        <taxon>Flavobacteriaceae</taxon>
        <taxon>Flavivirga</taxon>
    </lineage>
</organism>
<dbReference type="EMBL" id="JAUOEL010000004">
    <property type="protein sequence ID" value="MDO5975135.1"/>
    <property type="molecule type" value="Genomic_DNA"/>
</dbReference>
<dbReference type="Proteomes" id="UP001176806">
    <property type="component" value="Unassembled WGS sequence"/>
</dbReference>
<proteinExistence type="predicted"/>
<evidence type="ECO:0000313" key="1">
    <source>
        <dbReference type="EMBL" id="MDO5975135.1"/>
    </source>
</evidence>
<accession>A0ABT8WPQ6</accession>
<dbReference type="RefSeq" id="WP_303302302.1">
    <property type="nucleotide sequence ID" value="NZ_BAABDA010000035.1"/>
</dbReference>
<reference evidence="1" key="1">
    <citation type="submission" date="2023-07" db="EMBL/GenBank/DDBJ databases">
        <title>Two novel species in the genus Flavivirga.</title>
        <authorList>
            <person name="Kwon K."/>
        </authorList>
    </citation>
    <scope>NUCLEOTIDE SEQUENCE</scope>
    <source>
        <strain evidence="1">KACC 14158</strain>
    </source>
</reference>
<protein>
    <submittedName>
        <fullName evidence="1">Uncharacterized protein</fullName>
    </submittedName>
</protein>
<evidence type="ECO:0000313" key="2">
    <source>
        <dbReference type="Proteomes" id="UP001176806"/>
    </source>
</evidence>
<keyword evidence="2" id="KW-1185">Reference proteome</keyword>
<sequence length="73" mass="8559">MHINLEIYAIDTSPSKIKQQIFTSKFNAIKVFRNLIKDEVITIAKEWFYKLTAVTGFQFIENNEKQSTYLALN</sequence>
<name>A0ABT8WPQ6_9FLAO</name>
<gene>
    <name evidence="1" type="ORF">Q4Q40_13130</name>
</gene>
<comment type="caution">
    <text evidence="1">The sequence shown here is derived from an EMBL/GenBank/DDBJ whole genome shotgun (WGS) entry which is preliminary data.</text>
</comment>